<dbReference type="EMBL" id="JACRUO010000001">
    <property type="protein sequence ID" value="MBD3689065.1"/>
    <property type="molecule type" value="Genomic_DNA"/>
</dbReference>
<dbReference type="Proteomes" id="UP000627538">
    <property type="component" value="Unassembled WGS sequence"/>
</dbReference>
<dbReference type="Pfam" id="PF00005">
    <property type="entry name" value="ABC_tran"/>
    <property type="match status" value="2"/>
</dbReference>
<dbReference type="GO" id="GO:0015833">
    <property type="term" value="P:peptide transport"/>
    <property type="evidence" value="ECO:0007669"/>
    <property type="project" value="InterPro"/>
</dbReference>
<dbReference type="NCBIfam" id="TIGR01727">
    <property type="entry name" value="oligo_HPY"/>
    <property type="match status" value="2"/>
</dbReference>
<gene>
    <name evidence="9" type="ORF">H8R10_02300</name>
</gene>
<dbReference type="PANTHER" id="PTHR43297">
    <property type="entry name" value="OLIGOPEPTIDE TRANSPORT ATP-BINDING PROTEIN APPD"/>
    <property type="match status" value="1"/>
</dbReference>
<keyword evidence="4" id="KW-1003">Cell membrane</keyword>
<evidence type="ECO:0000313" key="9">
    <source>
        <dbReference type="EMBL" id="MBD3689065.1"/>
    </source>
</evidence>
<dbReference type="InterPro" id="IPR050388">
    <property type="entry name" value="ABC_Ni/Peptide_Import"/>
</dbReference>
<evidence type="ECO:0000256" key="1">
    <source>
        <dbReference type="ARBA" id="ARBA00004202"/>
    </source>
</evidence>
<dbReference type="InterPro" id="IPR017871">
    <property type="entry name" value="ABC_transporter-like_CS"/>
</dbReference>
<dbReference type="NCBIfam" id="NF007739">
    <property type="entry name" value="PRK10419.1"/>
    <property type="match status" value="2"/>
</dbReference>
<evidence type="ECO:0000313" key="10">
    <source>
        <dbReference type="Proteomes" id="UP000627538"/>
    </source>
</evidence>
<dbReference type="SMART" id="SM00382">
    <property type="entry name" value="AAA"/>
    <property type="match status" value="2"/>
</dbReference>
<dbReference type="GO" id="GO:0016887">
    <property type="term" value="F:ATP hydrolysis activity"/>
    <property type="evidence" value="ECO:0007669"/>
    <property type="project" value="InterPro"/>
</dbReference>
<dbReference type="SUPFAM" id="SSF52540">
    <property type="entry name" value="P-loop containing nucleoside triphosphate hydrolases"/>
    <property type="match status" value="2"/>
</dbReference>
<evidence type="ECO:0000256" key="4">
    <source>
        <dbReference type="ARBA" id="ARBA00022475"/>
    </source>
</evidence>
<protein>
    <submittedName>
        <fullName evidence="9">ABC transporter ATP-binding protein</fullName>
    </submittedName>
</protein>
<dbReference type="FunFam" id="3.40.50.300:FF:000016">
    <property type="entry name" value="Oligopeptide ABC transporter ATP-binding component"/>
    <property type="match status" value="2"/>
</dbReference>
<dbReference type="GO" id="GO:0005886">
    <property type="term" value="C:plasma membrane"/>
    <property type="evidence" value="ECO:0007669"/>
    <property type="project" value="UniProtKB-SubCell"/>
</dbReference>
<dbReference type="PROSITE" id="PS00211">
    <property type="entry name" value="ABC_TRANSPORTER_1"/>
    <property type="match status" value="2"/>
</dbReference>
<proteinExistence type="inferred from homology"/>
<dbReference type="Gene3D" id="3.40.50.300">
    <property type="entry name" value="P-loop containing nucleotide triphosphate hydrolases"/>
    <property type="match status" value="2"/>
</dbReference>
<evidence type="ECO:0000259" key="8">
    <source>
        <dbReference type="PROSITE" id="PS50893"/>
    </source>
</evidence>
<comment type="caution">
    <text evidence="9">The sequence shown here is derived from an EMBL/GenBank/DDBJ whole genome shotgun (WGS) entry which is preliminary data.</text>
</comment>
<name>A0A8I0GBE1_9ACTO</name>
<comment type="similarity">
    <text evidence="2">Belongs to the ABC transporter superfamily.</text>
</comment>
<dbReference type="PROSITE" id="PS50893">
    <property type="entry name" value="ABC_TRANSPORTER_2"/>
    <property type="match status" value="2"/>
</dbReference>
<evidence type="ECO:0000256" key="6">
    <source>
        <dbReference type="ARBA" id="ARBA00022840"/>
    </source>
</evidence>
<sequence length="722" mass="78186">MTSSTVKKLSDSDPVPTASAGIPALEITDLNVRFPSEDGVVHAVRGVSLSVNSGEVLGIVGESGSGKSVTSMSVMGLHDASARLSGSIRLHGTELLGRSDRWMSKVRGKKLAMVFQDPLSALNPVFTIGDQIIEALQIHDRKLSDSAARERALELLTAVGIPNPDVRIKNFPHEFSGGMRQRVMIAMAIANNPDVIIADEPTTALDVTIQAQILDLLRYAQRETGAAVIIITHDLGVVAGLADKVAVMYAGRIVESGTVEDIFYRPAMPYTIGLLGSLPRPDVDTDEPLATVEGNPPSLLNLPGGCPFAPRCPLAGDECREAEPALERLAAGDASSEGGSQAFGAPSRRGHRAACIHAQDILANKRTYADIYPLPESVAHRRRRDEDAEPILELTELTKTYPLMKGAVFKRRVGTVHAVNRIDLQIRPGETLGLVGESGCGKTTTLMSILGLTAPEHGRVVVFGRDTASLNRRGRKEVRKNLQVVFQDPMASLDPRMPISDILTEPLIYNGYSKAQAKKRVGDLMELVGLEPSHANRYPRHFSGGQKQRIGIARALALEPKLLVLDEPVSALDVSIQAGVLNLLERLQVELGLSYLFVAHDLSVIRHIADRVAVMYLGRIVEIGDVTSVYDHPRHPYTQALLSAIPVPDPEKERSRERILLHGDLPSPANLPTGCPFRTRCPLRPSLSEADQRRCDGEEPVLTAQGGDHDAACHFARSLQVF</sequence>
<comment type="subcellular location">
    <subcellularLocation>
        <location evidence="1">Cell membrane</location>
        <topology evidence="1">Peripheral membrane protein</topology>
    </subcellularLocation>
</comment>
<organism evidence="9 10">
    <name type="scientific">Nanchangia anserum</name>
    <dbReference type="NCBI Taxonomy" id="2692125"/>
    <lineage>
        <taxon>Bacteria</taxon>
        <taxon>Bacillati</taxon>
        <taxon>Actinomycetota</taxon>
        <taxon>Actinomycetes</taxon>
        <taxon>Actinomycetales</taxon>
        <taxon>Actinomycetaceae</taxon>
        <taxon>Nanchangia</taxon>
    </lineage>
</organism>
<feature type="domain" description="ABC transporter" evidence="8">
    <location>
        <begin position="392"/>
        <end position="642"/>
    </location>
</feature>
<keyword evidence="10" id="KW-1185">Reference proteome</keyword>
<dbReference type="InterPro" id="IPR013563">
    <property type="entry name" value="Oligopep_ABC_C"/>
</dbReference>
<keyword evidence="5" id="KW-0547">Nucleotide-binding</keyword>
<accession>A0A8I0GBE1</accession>
<dbReference type="AlphaFoldDB" id="A0A8I0GBE1"/>
<reference evidence="9 10" key="1">
    <citation type="submission" date="2020-08" db="EMBL/GenBank/DDBJ databases">
        <title>Winkia gen. nov., sp. nov., isolated from faeces of the Anser albifrons in China.</title>
        <authorList>
            <person name="Liu Q."/>
        </authorList>
    </citation>
    <scope>NUCLEOTIDE SEQUENCE [LARGE SCALE GENOMIC DNA]</scope>
    <source>
        <strain evidence="9 10">C62</strain>
    </source>
</reference>
<evidence type="ECO:0000256" key="3">
    <source>
        <dbReference type="ARBA" id="ARBA00022448"/>
    </source>
</evidence>
<dbReference type="GO" id="GO:0005524">
    <property type="term" value="F:ATP binding"/>
    <property type="evidence" value="ECO:0007669"/>
    <property type="project" value="UniProtKB-KW"/>
</dbReference>
<evidence type="ECO:0000256" key="7">
    <source>
        <dbReference type="ARBA" id="ARBA00023136"/>
    </source>
</evidence>
<dbReference type="Pfam" id="PF08352">
    <property type="entry name" value="oligo_HPY"/>
    <property type="match status" value="2"/>
</dbReference>
<dbReference type="InterPro" id="IPR027417">
    <property type="entry name" value="P-loop_NTPase"/>
</dbReference>
<evidence type="ECO:0000256" key="5">
    <source>
        <dbReference type="ARBA" id="ARBA00022741"/>
    </source>
</evidence>
<dbReference type="CDD" id="cd03257">
    <property type="entry name" value="ABC_NikE_OppD_transporters"/>
    <property type="match status" value="2"/>
</dbReference>
<dbReference type="InterPro" id="IPR003593">
    <property type="entry name" value="AAA+_ATPase"/>
</dbReference>
<dbReference type="PANTHER" id="PTHR43297:SF2">
    <property type="entry name" value="DIPEPTIDE TRANSPORT ATP-BINDING PROTEIN DPPD"/>
    <property type="match status" value="1"/>
</dbReference>
<dbReference type="NCBIfam" id="NF008453">
    <property type="entry name" value="PRK11308.1"/>
    <property type="match status" value="2"/>
</dbReference>
<feature type="domain" description="ABC transporter" evidence="8">
    <location>
        <begin position="25"/>
        <end position="275"/>
    </location>
</feature>
<keyword evidence="7" id="KW-0472">Membrane</keyword>
<dbReference type="RefSeq" id="WP_191071142.1">
    <property type="nucleotide sequence ID" value="NZ_CP060506.1"/>
</dbReference>
<dbReference type="InterPro" id="IPR003439">
    <property type="entry name" value="ABC_transporter-like_ATP-bd"/>
</dbReference>
<keyword evidence="3" id="KW-0813">Transport</keyword>
<keyword evidence="6 9" id="KW-0067">ATP-binding</keyword>
<evidence type="ECO:0000256" key="2">
    <source>
        <dbReference type="ARBA" id="ARBA00005417"/>
    </source>
</evidence>